<evidence type="ECO:0000313" key="1">
    <source>
        <dbReference type="EMBL" id="SVB34375.1"/>
    </source>
</evidence>
<gene>
    <name evidence="1" type="ORF">METZ01_LOCUS187229</name>
</gene>
<accession>A0A382D807</accession>
<dbReference type="AlphaFoldDB" id="A0A382D807"/>
<proteinExistence type="predicted"/>
<protein>
    <submittedName>
        <fullName evidence="1">Uncharacterized protein</fullName>
    </submittedName>
</protein>
<name>A0A382D807_9ZZZZ</name>
<organism evidence="1">
    <name type="scientific">marine metagenome</name>
    <dbReference type="NCBI Taxonomy" id="408172"/>
    <lineage>
        <taxon>unclassified sequences</taxon>
        <taxon>metagenomes</taxon>
        <taxon>ecological metagenomes</taxon>
    </lineage>
</organism>
<reference evidence="1" key="1">
    <citation type="submission" date="2018-05" db="EMBL/GenBank/DDBJ databases">
        <authorList>
            <person name="Lanie J.A."/>
            <person name="Ng W.-L."/>
            <person name="Kazmierczak K.M."/>
            <person name="Andrzejewski T.M."/>
            <person name="Davidsen T.M."/>
            <person name="Wayne K.J."/>
            <person name="Tettelin H."/>
            <person name="Glass J.I."/>
            <person name="Rusch D."/>
            <person name="Podicherti R."/>
            <person name="Tsui H.-C.T."/>
            <person name="Winkler M.E."/>
        </authorList>
    </citation>
    <scope>NUCLEOTIDE SEQUENCE</scope>
</reference>
<dbReference type="EMBL" id="UINC01038012">
    <property type="protein sequence ID" value="SVB34375.1"/>
    <property type="molecule type" value="Genomic_DNA"/>
</dbReference>
<sequence>MLNHKEVYFRFQIHCKGNVGESYRIWLDDNELLTERTWRWPTNRNYIQEHVPLRLAVGKHKIHIESCNKKLATFNLSDFEAKIGKVKAKQESSDIFRIKVS</sequence>